<protein>
    <submittedName>
        <fullName evidence="1">Uncharacterized protein</fullName>
    </submittedName>
</protein>
<evidence type="ECO:0000313" key="1">
    <source>
        <dbReference type="EMBL" id="GCC35865.1"/>
    </source>
</evidence>
<reference evidence="1 2" key="1">
    <citation type="journal article" date="2018" name="Nat. Ecol. Evol.">
        <title>Shark genomes provide insights into elasmobranch evolution and the origin of vertebrates.</title>
        <authorList>
            <person name="Hara Y"/>
            <person name="Yamaguchi K"/>
            <person name="Onimaru K"/>
            <person name="Kadota M"/>
            <person name="Koyanagi M"/>
            <person name="Keeley SD"/>
            <person name="Tatsumi K"/>
            <person name="Tanaka K"/>
            <person name="Motone F"/>
            <person name="Kageyama Y"/>
            <person name="Nozu R"/>
            <person name="Adachi N"/>
            <person name="Nishimura O"/>
            <person name="Nakagawa R"/>
            <person name="Tanegashima C"/>
            <person name="Kiyatake I"/>
            <person name="Matsumoto R"/>
            <person name="Murakumo K"/>
            <person name="Nishida K"/>
            <person name="Terakita A"/>
            <person name="Kuratani S"/>
            <person name="Sato K"/>
            <person name="Hyodo S Kuraku.S."/>
        </authorList>
    </citation>
    <scope>NUCLEOTIDE SEQUENCE [LARGE SCALE GENOMIC DNA]</scope>
</reference>
<comment type="caution">
    <text evidence="1">The sequence shown here is derived from an EMBL/GenBank/DDBJ whole genome shotgun (WGS) entry which is preliminary data.</text>
</comment>
<gene>
    <name evidence="1" type="ORF">chiPu_0014354</name>
</gene>
<sequence length="67" mass="7339">MAPGLGELVPSDMDFSAIGGVVVFFCSAKACLELQIGSSNQITYQDLSVSLYSLFIQHWILLAFECY</sequence>
<dbReference type="EMBL" id="BEZZ01000752">
    <property type="protein sequence ID" value="GCC35865.1"/>
    <property type="molecule type" value="Genomic_DNA"/>
</dbReference>
<proteinExistence type="predicted"/>
<organism evidence="1 2">
    <name type="scientific">Chiloscyllium punctatum</name>
    <name type="common">Brownbanded bambooshark</name>
    <name type="synonym">Hemiscyllium punctatum</name>
    <dbReference type="NCBI Taxonomy" id="137246"/>
    <lineage>
        <taxon>Eukaryota</taxon>
        <taxon>Metazoa</taxon>
        <taxon>Chordata</taxon>
        <taxon>Craniata</taxon>
        <taxon>Vertebrata</taxon>
        <taxon>Chondrichthyes</taxon>
        <taxon>Elasmobranchii</taxon>
        <taxon>Galeomorphii</taxon>
        <taxon>Galeoidea</taxon>
        <taxon>Orectolobiformes</taxon>
        <taxon>Hemiscylliidae</taxon>
        <taxon>Chiloscyllium</taxon>
    </lineage>
</organism>
<dbReference type="AlphaFoldDB" id="A0A401SZR0"/>
<keyword evidence="2" id="KW-1185">Reference proteome</keyword>
<accession>A0A401SZR0</accession>
<dbReference type="Proteomes" id="UP000287033">
    <property type="component" value="Unassembled WGS sequence"/>
</dbReference>
<evidence type="ECO:0000313" key="2">
    <source>
        <dbReference type="Proteomes" id="UP000287033"/>
    </source>
</evidence>
<name>A0A401SZR0_CHIPU</name>